<proteinExistence type="predicted"/>
<protein>
    <submittedName>
        <fullName evidence="1">AroM family protein</fullName>
    </submittedName>
</protein>
<organism evidence="1 2">
    <name type="scientific">Microbacterium esteraromaticum</name>
    <dbReference type="NCBI Taxonomy" id="57043"/>
    <lineage>
        <taxon>Bacteria</taxon>
        <taxon>Bacillati</taxon>
        <taxon>Actinomycetota</taxon>
        <taxon>Actinomycetes</taxon>
        <taxon>Micrococcales</taxon>
        <taxon>Microbacteriaceae</taxon>
        <taxon>Microbacterium</taxon>
    </lineage>
</organism>
<dbReference type="Pfam" id="PF07302">
    <property type="entry name" value="AroM"/>
    <property type="match status" value="1"/>
</dbReference>
<reference evidence="1 2" key="1">
    <citation type="journal article" date="2020" name="Front. Microbiol.">
        <title>Design of Bacterial Strain-Specific qPCR Assays Using NGS Data and Publicly Available Resources and Its Application to Track Biocontrol Strains.</title>
        <authorList>
            <person name="Hernandez I."/>
            <person name="Sant C."/>
            <person name="Martinez R."/>
            <person name="Fernandez C."/>
        </authorList>
    </citation>
    <scope>NUCLEOTIDE SEQUENCE [LARGE SCALE GENOMIC DNA]</scope>
    <source>
        <strain evidence="1 2">B24</strain>
    </source>
</reference>
<sequence>MTDTPVAGGFIGLATLGRTPRPDFEKTFAPHLGRTPYRMTGALDGVSDEEAISLHSPDGEYPIHIPVAREGGIDVSRDRIRPYLQRSIDALVAEGAAAVAVLCAGDLGRFDCPVPLLAAGRLIPHMVQATLGTDVPLAVVTPNNGQVPFARRKWNEDGFEVDVVAVPPYAAREVRTMQLIAETTRMVGAGAGAVVLDCFGFGADDGRLVHRELGVPVFVAREVAGRAAGIFGLYLEPANDTTTHEEGKA</sequence>
<dbReference type="Proteomes" id="UP000515708">
    <property type="component" value="Chromosome"/>
</dbReference>
<dbReference type="RefSeq" id="WP_182253852.1">
    <property type="nucleotide sequence ID" value="NZ_CP043732.1"/>
</dbReference>
<evidence type="ECO:0000313" key="2">
    <source>
        <dbReference type="Proteomes" id="UP000515708"/>
    </source>
</evidence>
<name>A0A7D8AJH4_9MICO</name>
<accession>A0A7D8AJH4</accession>
<dbReference type="AlphaFoldDB" id="A0A7D8AJH4"/>
<dbReference type="InterPro" id="IPR010843">
    <property type="entry name" value="Uncharacterised_AroM"/>
</dbReference>
<evidence type="ECO:0000313" key="1">
    <source>
        <dbReference type="EMBL" id="QMU95967.1"/>
    </source>
</evidence>
<gene>
    <name evidence="1" type="ORF">FVO59_01210</name>
</gene>
<dbReference type="EMBL" id="CP043732">
    <property type="protein sequence ID" value="QMU95967.1"/>
    <property type="molecule type" value="Genomic_DNA"/>
</dbReference>